<evidence type="ECO:0000256" key="5">
    <source>
        <dbReference type="ARBA" id="ARBA00022723"/>
    </source>
</evidence>
<dbReference type="Pfam" id="PF10601">
    <property type="entry name" value="zf-LITAF-like"/>
    <property type="match status" value="1"/>
</dbReference>
<evidence type="ECO:0000259" key="9">
    <source>
        <dbReference type="PROSITE" id="PS51837"/>
    </source>
</evidence>
<keyword evidence="6" id="KW-0862">Zinc</keyword>
<keyword evidence="11" id="KW-1185">Reference proteome</keyword>
<dbReference type="PANTHER" id="PTHR23292">
    <property type="entry name" value="LIPOPOLYSACCHARIDE-INDUCED TUMOR NECROSIS FACTOR-ALPHA FACTOR"/>
    <property type="match status" value="1"/>
</dbReference>
<keyword evidence="8" id="KW-0812">Transmembrane</keyword>
<evidence type="ECO:0000256" key="6">
    <source>
        <dbReference type="ARBA" id="ARBA00022833"/>
    </source>
</evidence>
<dbReference type="PANTHER" id="PTHR23292:SF14">
    <property type="entry name" value="FI16615P1-RELATED"/>
    <property type="match status" value="1"/>
</dbReference>
<dbReference type="InterPro" id="IPR037519">
    <property type="entry name" value="LITAF_fam"/>
</dbReference>
<proteinExistence type="inferred from homology"/>
<feature type="transmembrane region" description="Helical" evidence="8">
    <location>
        <begin position="97"/>
        <end position="119"/>
    </location>
</feature>
<evidence type="ECO:0000256" key="2">
    <source>
        <dbReference type="ARBA" id="ARBA00004481"/>
    </source>
</evidence>
<dbReference type="InterPro" id="IPR006629">
    <property type="entry name" value="LITAF"/>
</dbReference>
<evidence type="ECO:0000256" key="3">
    <source>
        <dbReference type="ARBA" id="ARBA00004630"/>
    </source>
</evidence>
<dbReference type="Proteomes" id="UP000095300">
    <property type="component" value="Unassembled WGS sequence"/>
</dbReference>
<evidence type="ECO:0000256" key="7">
    <source>
        <dbReference type="ARBA" id="ARBA00023136"/>
    </source>
</evidence>
<evidence type="ECO:0000313" key="10">
    <source>
        <dbReference type="EnsemblMetazoa" id="SCAU012835-PA"/>
    </source>
</evidence>
<comment type="subcellular location">
    <subcellularLocation>
        <location evidence="2">Endosome membrane</location>
        <topology evidence="2">Peripheral membrane protein</topology>
    </subcellularLocation>
    <subcellularLocation>
        <location evidence="1">Late endosome membrane</location>
    </subcellularLocation>
    <subcellularLocation>
        <location evidence="3">Lysosome membrane</location>
        <topology evidence="3">Peripheral membrane protein</topology>
        <orientation evidence="3">Cytoplasmic side</orientation>
    </subcellularLocation>
</comment>
<keyword evidence="8" id="KW-1133">Transmembrane helix</keyword>
<dbReference type="STRING" id="35570.A0A1I8Q0V6"/>
<dbReference type="GO" id="GO:0008270">
    <property type="term" value="F:zinc ion binding"/>
    <property type="evidence" value="ECO:0007669"/>
    <property type="project" value="TreeGrafter"/>
</dbReference>
<gene>
    <name evidence="10" type="primary">106088015</name>
</gene>
<keyword evidence="7 8" id="KW-0472">Membrane</keyword>
<reference evidence="10" key="1">
    <citation type="submission" date="2020-05" db="UniProtKB">
        <authorList>
            <consortium name="EnsemblMetazoa"/>
        </authorList>
    </citation>
    <scope>IDENTIFICATION</scope>
    <source>
        <strain evidence="10">USDA</strain>
    </source>
</reference>
<dbReference type="OrthoDB" id="5599753at2759"/>
<dbReference type="AlphaFoldDB" id="A0A1I8Q0V6"/>
<name>A0A1I8Q0V6_STOCA</name>
<dbReference type="PROSITE" id="PS51837">
    <property type="entry name" value="LITAF"/>
    <property type="match status" value="1"/>
</dbReference>
<dbReference type="VEuPathDB" id="VectorBase:SCAU012835"/>
<dbReference type="KEGG" id="scac:106088015"/>
<keyword evidence="5" id="KW-0479">Metal-binding</keyword>
<evidence type="ECO:0000256" key="8">
    <source>
        <dbReference type="SAM" id="Phobius"/>
    </source>
</evidence>
<evidence type="ECO:0000256" key="4">
    <source>
        <dbReference type="ARBA" id="ARBA00005975"/>
    </source>
</evidence>
<dbReference type="EnsemblMetazoa" id="SCAU012835-RA">
    <property type="protein sequence ID" value="SCAU012835-PA"/>
    <property type="gene ID" value="SCAU012835"/>
</dbReference>
<dbReference type="GO" id="GO:0031902">
    <property type="term" value="C:late endosome membrane"/>
    <property type="evidence" value="ECO:0007669"/>
    <property type="project" value="UniProtKB-SubCell"/>
</dbReference>
<protein>
    <recommendedName>
        <fullName evidence="9">LITAF domain-containing protein</fullName>
    </recommendedName>
</protein>
<accession>A0A1I8Q0V6</accession>
<sequence length="141" mass="15810">MPTKQEIIDMMENHLPGEPINIGRSEQPPAYPSLEPSALQMQQEDTFPENEFRGSVYSITQAPIAHPPAQFGARSHLAYCPSCRSQMLTRVDYEATMMTHIIAAILCCTTCSCCLPYLFDNCKSARHYCPQCESYLGSQVK</sequence>
<feature type="domain" description="LITAF" evidence="9">
    <location>
        <begin position="60"/>
        <end position="141"/>
    </location>
</feature>
<dbReference type="GO" id="GO:0005765">
    <property type="term" value="C:lysosomal membrane"/>
    <property type="evidence" value="ECO:0007669"/>
    <property type="project" value="UniProtKB-SubCell"/>
</dbReference>
<evidence type="ECO:0000313" key="11">
    <source>
        <dbReference type="Proteomes" id="UP000095300"/>
    </source>
</evidence>
<organism evidence="10 11">
    <name type="scientific">Stomoxys calcitrans</name>
    <name type="common">Stable fly</name>
    <name type="synonym">Conops calcitrans</name>
    <dbReference type="NCBI Taxonomy" id="35570"/>
    <lineage>
        <taxon>Eukaryota</taxon>
        <taxon>Metazoa</taxon>
        <taxon>Ecdysozoa</taxon>
        <taxon>Arthropoda</taxon>
        <taxon>Hexapoda</taxon>
        <taxon>Insecta</taxon>
        <taxon>Pterygota</taxon>
        <taxon>Neoptera</taxon>
        <taxon>Endopterygota</taxon>
        <taxon>Diptera</taxon>
        <taxon>Brachycera</taxon>
        <taxon>Muscomorpha</taxon>
        <taxon>Muscoidea</taxon>
        <taxon>Muscidae</taxon>
        <taxon>Stomoxys</taxon>
    </lineage>
</organism>
<comment type="similarity">
    <text evidence="4">Belongs to the CDIP1/LITAF family.</text>
</comment>
<evidence type="ECO:0000256" key="1">
    <source>
        <dbReference type="ARBA" id="ARBA00004414"/>
    </source>
</evidence>
<dbReference type="SMART" id="SM00714">
    <property type="entry name" value="LITAF"/>
    <property type="match status" value="1"/>
</dbReference>